<dbReference type="RefSeq" id="WP_163656245.1">
    <property type="nucleotide sequence ID" value="NZ_JAAGRN010000012.1"/>
</dbReference>
<proteinExistence type="predicted"/>
<organism evidence="1">
    <name type="scientific">Sheuella amnicola</name>
    <dbReference type="NCBI Taxonomy" id="2707330"/>
    <lineage>
        <taxon>Bacteria</taxon>
        <taxon>Pseudomonadati</taxon>
        <taxon>Pseudomonadota</taxon>
        <taxon>Betaproteobacteria</taxon>
        <taxon>Burkholderiales</taxon>
        <taxon>Alcaligenaceae</taxon>
        <taxon>Sheuella</taxon>
    </lineage>
</organism>
<gene>
    <name evidence="1" type="ORF">G3I67_14445</name>
</gene>
<dbReference type="EMBL" id="JAAGRN010000012">
    <property type="protein sequence ID" value="NDY84429.1"/>
    <property type="molecule type" value="Genomic_DNA"/>
</dbReference>
<name>A0A6B2R4P2_9BURK</name>
<dbReference type="AlphaFoldDB" id="A0A6B2R4P2"/>
<comment type="caution">
    <text evidence="1">The sequence shown here is derived from an EMBL/GenBank/DDBJ whole genome shotgun (WGS) entry which is preliminary data.</text>
</comment>
<sequence>MKPLNIDPAVQIRYAEKLTAEKVSRIMKNPQSKPMLPKLLDKLPSSIRDTVLVEVTKIAHSIATNSHDEAAILIFDYLEAGKAQAAEAIELWKYLIKTGQPTGSQSAYKSVQNDIANVDCKIYSAIYAASIELDTTGQLYNEYTMIRRILDEELERIRDTYKTTYPKPKAQLESEKRQYLSAMEKFTHNVTAFADQIIEELSPAVLNLNNNLENCLQDSAMNPA</sequence>
<accession>A0A6B2R4P2</accession>
<protein>
    <submittedName>
        <fullName evidence="1">Uncharacterized protein</fullName>
    </submittedName>
</protein>
<evidence type="ECO:0000313" key="1">
    <source>
        <dbReference type="EMBL" id="NDY84429.1"/>
    </source>
</evidence>
<reference evidence="1" key="1">
    <citation type="submission" date="2020-02" db="EMBL/GenBank/DDBJ databases">
        <authorList>
            <person name="Chen W.-M."/>
        </authorList>
    </citation>
    <scope>NUCLEOTIDE SEQUENCE</scope>
    <source>
        <strain evidence="1">NBD-18</strain>
    </source>
</reference>